<dbReference type="Proteomes" id="UP001273209">
    <property type="component" value="Unassembled WGS sequence"/>
</dbReference>
<evidence type="ECO:0000256" key="2">
    <source>
        <dbReference type="ARBA" id="ARBA00022692"/>
    </source>
</evidence>
<dbReference type="PANTHER" id="PTHR23112:SF0">
    <property type="entry name" value="TRANSMEMBRANE PROTEIN 116"/>
    <property type="match status" value="1"/>
</dbReference>
<reference evidence="7" key="1">
    <citation type="submission" date="2023-11" db="EMBL/GenBank/DDBJ databases">
        <title>The genome sequences of three competitors of mushroom-forming fungi.</title>
        <authorList>
            <person name="Beijen E."/>
            <person name="Ohm R.A."/>
        </authorList>
    </citation>
    <scope>NUCLEOTIDE SEQUENCE</scope>
    <source>
        <strain evidence="7">CBS 100526</strain>
    </source>
</reference>
<name>A0AAE1M731_9HYPO</name>
<feature type="transmembrane region" description="Helical" evidence="5">
    <location>
        <begin position="178"/>
        <end position="203"/>
    </location>
</feature>
<dbReference type="Pfam" id="PF00002">
    <property type="entry name" value="7tm_2"/>
    <property type="match status" value="1"/>
</dbReference>
<evidence type="ECO:0000256" key="3">
    <source>
        <dbReference type="ARBA" id="ARBA00022989"/>
    </source>
</evidence>
<keyword evidence="4 5" id="KW-0472">Membrane</keyword>
<comment type="subcellular location">
    <subcellularLocation>
        <location evidence="1">Membrane</location>
        <topology evidence="1">Multi-pass membrane protein</topology>
    </subcellularLocation>
</comment>
<accession>A0AAE1M731</accession>
<keyword evidence="2 5" id="KW-0812">Transmembrane</keyword>
<evidence type="ECO:0000256" key="1">
    <source>
        <dbReference type="ARBA" id="ARBA00004141"/>
    </source>
</evidence>
<feature type="transmembrane region" description="Helical" evidence="5">
    <location>
        <begin position="20"/>
        <end position="44"/>
    </location>
</feature>
<dbReference type="InterPro" id="IPR000832">
    <property type="entry name" value="GPCR_2_secretin-like"/>
</dbReference>
<dbReference type="GO" id="GO:0007189">
    <property type="term" value="P:adenylate cyclase-activating G protein-coupled receptor signaling pathway"/>
    <property type="evidence" value="ECO:0007669"/>
    <property type="project" value="TreeGrafter"/>
</dbReference>
<dbReference type="GeneID" id="87919147"/>
<dbReference type="GO" id="GO:0007166">
    <property type="term" value="P:cell surface receptor signaling pathway"/>
    <property type="evidence" value="ECO:0007669"/>
    <property type="project" value="InterPro"/>
</dbReference>
<sequence length="444" mass="49663">MHSPANDTSGSELSPREIEVLITIERTGAGLSMVAITLTILSFFLIKKLRTTPNMFIVLASIANAGASIASMIGYDGLDKGEGSALCQGQGFIFEWFMQSDPWWSFAMAFNVFLVFFFNANPATFRKRIWIYCIICFGGPLVPAVVLVSIHDDAKGPVFGNAALWCWVDSNWSLVRLYAYYIPIWICIFGSIVIYVAVGYHVFRTRNRLRNFAVRIPITAERSESGGASEAGDSTEESLTRRQDYYGTATTEVQITSNTPDNDDLSLPMIPPAIYSHGPAIVSCGRSWAVPQAASYYGRSTERLPEPSAALPSTRPHLAQSVFSYLLKMKSSASMKLKRLDPVKMAYLRTSFIFGFAILITWIPSSVNRLYSLTYHGRVDFQLSIASGIWPIPRRGYRNTVRMDGRLDVVTYGNRNTLELPSMARLKASRVYDDDELELSERFR</sequence>
<proteinExistence type="predicted"/>
<evidence type="ECO:0000259" key="6">
    <source>
        <dbReference type="PROSITE" id="PS50261"/>
    </source>
</evidence>
<evidence type="ECO:0000256" key="4">
    <source>
        <dbReference type="ARBA" id="ARBA00023136"/>
    </source>
</evidence>
<dbReference type="PANTHER" id="PTHR23112">
    <property type="entry name" value="G PROTEIN-COUPLED RECEPTOR 157-RELATED"/>
    <property type="match status" value="1"/>
</dbReference>
<dbReference type="Gene3D" id="1.20.1070.10">
    <property type="entry name" value="Rhodopsin 7-helix transmembrane proteins"/>
    <property type="match status" value="1"/>
</dbReference>
<keyword evidence="3 5" id="KW-1133">Transmembrane helix</keyword>
<gene>
    <name evidence="7" type="ORF">Triagg1_48</name>
</gene>
<feature type="domain" description="G-protein coupled receptors family 2 profile 2" evidence="6">
    <location>
        <begin position="21"/>
        <end position="207"/>
    </location>
</feature>
<dbReference type="GO" id="GO:0004930">
    <property type="term" value="F:G protein-coupled receptor activity"/>
    <property type="evidence" value="ECO:0007669"/>
    <property type="project" value="InterPro"/>
</dbReference>
<dbReference type="PROSITE" id="PS50261">
    <property type="entry name" value="G_PROTEIN_RECEP_F2_4"/>
    <property type="match status" value="1"/>
</dbReference>
<feature type="transmembrane region" description="Helical" evidence="5">
    <location>
        <begin position="346"/>
        <end position="363"/>
    </location>
</feature>
<keyword evidence="8" id="KW-1185">Reference proteome</keyword>
<organism evidence="7 8">
    <name type="scientific">Trichoderma aggressivum f. europaeum</name>
    <dbReference type="NCBI Taxonomy" id="173218"/>
    <lineage>
        <taxon>Eukaryota</taxon>
        <taxon>Fungi</taxon>
        <taxon>Dikarya</taxon>
        <taxon>Ascomycota</taxon>
        <taxon>Pezizomycotina</taxon>
        <taxon>Sordariomycetes</taxon>
        <taxon>Hypocreomycetidae</taxon>
        <taxon>Hypocreales</taxon>
        <taxon>Hypocreaceae</taxon>
        <taxon>Trichoderma</taxon>
    </lineage>
</organism>
<evidence type="ECO:0000313" key="8">
    <source>
        <dbReference type="Proteomes" id="UP001273209"/>
    </source>
</evidence>
<feature type="transmembrane region" description="Helical" evidence="5">
    <location>
        <begin position="129"/>
        <end position="150"/>
    </location>
</feature>
<dbReference type="InterPro" id="IPR017981">
    <property type="entry name" value="GPCR_2-like_7TM"/>
</dbReference>
<evidence type="ECO:0000313" key="7">
    <source>
        <dbReference type="EMBL" id="KAK4085058.1"/>
    </source>
</evidence>
<dbReference type="GO" id="GO:0005886">
    <property type="term" value="C:plasma membrane"/>
    <property type="evidence" value="ECO:0007669"/>
    <property type="project" value="TreeGrafter"/>
</dbReference>
<evidence type="ECO:0000256" key="5">
    <source>
        <dbReference type="SAM" id="Phobius"/>
    </source>
</evidence>
<feature type="transmembrane region" description="Helical" evidence="5">
    <location>
        <begin position="56"/>
        <end position="75"/>
    </location>
</feature>
<dbReference type="AlphaFoldDB" id="A0AAE1M731"/>
<dbReference type="SUPFAM" id="SSF81321">
    <property type="entry name" value="Family A G protein-coupled receptor-like"/>
    <property type="match status" value="1"/>
</dbReference>
<dbReference type="EMBL" id="JAWRVG010000001">
    <property type="protein sequence ID" value="KAK4085058.1"/>
    <property type="molecule type" value="Genomic_DNA"/>
</dbReference>
<protein>
    <recommendedName>
        <fullName evidence="6">G-protein coupled receptors family 2 profile 2 domain-containing protein</fullName>
    </recommendedName>
</protein>
<feature type="transmembrane region" description="Helical" evidence="5">
    <location>
        <begin position="103"/>
        <end position="120"/>
    </location>
</feature>
<dbReference type="RefSeq" id="XP_062760398.1">
    <property type="nucleotide sequence ID" value="XM_062895477.1"/>
</dbReference>
<comment type="caution">
    <text evidence="7">The sequence shown here is derived from an EMBL/GenBank/DDBJ whole genome shotgun (WGS) entry which is preliminary data.</text>
</comment>